<dbReference type="AlphaFoldDB" id="A0AAD7M1Z2"/>
<proteinExistence type="predicted"/>
<comment type="caution">
    <text evidence="1">The sequence shown here is derived from an EMBL/GenBank/DDBJ whole genome shotgun (WGS) entry which is preliminary data.</text>
</comment>
<name>A0AAD7M1Z2_QUISA</name>
<evidence type="ECO:0000313" key="1">
    <source>
        <dbReference type="EMBL" id="KAJ7968464.1"/>
    </source>
</evidence>
<organism evidence="1 2">
    <name type="scientific">Quillaja saponaria</name>
    <name type="common">Soap bark tree</name>
    <dbReference type="NCBI Taxonomy" id="32244"/>
    <lineage>
        <taxon>Eukaryota</taxon>
        <taxon>Viridiplantae</taxon>
        <taxon>Streptophyta</taxon>
        <taxon>Embryophyta</taxon>
        <taxon>Tracheophyta</taxon>
        <taxon>Spermatophyta</taxon>
        <taxon>Magnoliopsida</taxon>
        <taxon>eudicotyledons</taxon>
        <taxon>Gunneridae</taxon>
        <taxon>Pentapetalae</taxon>
        <taxon>rosids</taxon>
        <taxon>fabids</taxon>
        <taxon>Fabales</taxon>
        <taxon>Quillajaceae</taxon>
        <taxon>Quillaja</taxon>
    </lineage>
</organism>
<protein>
    <submittedName>
        <fullName evidence="1">F-box domain-containing protein/FBD domain-containing protein</fullName>
    </submittedName>
</protein>
<dbReference type="KEGG" id="qsa:O6P43_012565"/>
<gene>
    <name evidence="1" type="ORF">O6P43_012565</name>
</gene>
<sequence>MVMHLDDAIIYFISMRNYLMVPNVEKWVFDLFHVNVLTTTNAFLEVLTARISNGQIKELQFCLQNLKEFQLLTRTVCNINLYDAVSFLRTCPHLERLFINLSSYSMNCVPYEKLHQRHLFEEFNHIFNPLKIIKLMGVEFREYEIDLIRLLLRKAICLETLVLTTYPPHALFGISHFHSWKTSVNCRILVFNQLNDKSGIHPKEKRFACYT</sequence>
<dbReference type="EMBL" id="JARAOO010000005">
    <property type="protein sequence ID" value="KAJ7968464.1"/>
    <property type="molecule type" value="Genomic_DNA"/>
</dbReference>
<accession>A0AAD7M1Z2</accession>
<evidence type="ECO:0000313" key="2">
    <source>
        <dbReference type="Proteomes" id="UP001163823"/>
    </source>
</evidence>
<dbReference type="Proteomes" id="UP001163823">
    <property type="component" value="Chromosome 5"/>
</dbReference>
<keyword evidence="2" id="KW-1185">Reference proteome</keyword>
<reference evidence="1" key="1">
    <citation type="journal article" date="2023" name="Science">
        <title>Elucidation of the pathway for biosynthesis of saponin adjuvants from the soapbark tree.</title>
        <authorList>
            <person name="Reed J."/>
            <person name="Orme A."/>
            <person name="El-Demerdash A."/>
            <person name="Owen C."/>
            <person name="Martin L.B.B."/>
            <person name="Misra R.C."/>
            <person name="Kikuchi S."/>
            <person name="Rejzek M."/>
            <person name="Martin A.C."/>
            <person name="Harkess A."/>
            <person name="Leebens-Mack J."/>
            <person name="Louveau T."/>
            <person name="Stephenson M.J."/>
            <person name="Osbourn A."/>
        </authorList>
    </citation>
    <scope>NUCLEOTIDE SEQUENCE</scope>
    <source>
        <strain evidence="1">S10</strain>
    </source>
</reference>